<gene>
    <name evidence="4" type="ORF">PEPS_32030</name>
</gene>
<dbReference type="EMBL" id="AP025293">
    <property type="protein sequence ID" value="BDD00923.1"/>
    <property type="molecule type" value="Genomic_DNA"/>
</dbReference>
<evidence type="ECO:0000256" key="2">
    <source>
        <dbReference type="ARBA" id="ARBA00023163"/>
    </source>
</evidence>
<reference evidence="4 5" key="1">
    <citation type="submission" date="2021-12" db="EMBL/GenBank/DDBJ databases">
        <title>Genome sequencing of bacteria with rrn-lacking chromosome and rrn-plasmid.</title>
        <authorList>
            <person name="Anda M."/>
            <person name="Iwasaki W."/>
        </authorList>
    </citation>
    <scope>NUCLEOTIDE SEQUENCE [LARGE SCALE GENOMIC DNA]</scope>
    <source>
        <strain evidence="4 5">NBRC 101262</strain>
        <plasmid evidence="4 5">pPP1</plasmid>
    </source>
</reference>
<protein>
    <recommendedName>
        <fullName evidence="3">HTH araC/xylS-type domain-containing protein</fullName>
    </recommendedName>
</protein>
<organism evidence="4 5">
    <name type="scientific">Persicobacter psychrovividus</name>
    <dbReference type="NCBI Taxonomy" id="387638"/>
    <lineage>
        <taxon>Bacteria</taxon>
        <taxon>Pseudomonadati</taxon>
        <taxon>Bacteroidota</taxon>
        <taxon>Cytophagia</taxon>
        <taxon>Cytophagales</taxon>
        <taxon>Persicobacteraceae</taxon>
        <taxon>Persicobacter</taxon>
    </lineage>
</organism>
<dbReference type="Proteomes" id="UP001354989">
    <property type="component" value="Plasmid pPP1"/>
</dbReference>
<keyword evidence="1" id="KW-0805">Transcription regulation</keyword>
<evidence type="ECO:0000256" key="1">
    <source>
        <dbReference type="ARBA" id="ARBA00023015"/>
    </source>
</evidence>
<accession>A0ABN6LCI2</accession>
<dbReference type="PANTHER" id="PTHR47893">
    <property type="entry name" value="REGULATORY PROTEIN PCHR"/>
    <property type="match status" value="1"/>
</dbReference>
<dbReference type="Pfam" id="PF12833">
    <property type="entry name" value="HTH_18"/>
    <property type="match status" value="1"/>
</dbReference>
<feature type="domain" description="HTH araC/xylS-type" evidence="3">
    <location>
        <begin position="227"/>
        <end position="325"/>
    </location>
</feature>
<sequence>MRNFDKLKVLTYQPSKAVQMAKYLQYHFGGKISQNLWEKKDFGSFRYFSFEDMEIARSSAYFEKELLVQRQASQRSDYCMLYFSIEHPTPWKNTDTESKPSAEPKAGLFFSNQDSEIYFPNGYWYRQFTLRVKKSLMVEALGPKHSLSKKILNDEPYTIEQAVSDEMRALSMGLLEQMNGALAYYQAKAKAYELLVMFVKQITEGTLAIHNEKAPPLLDDDKMDIVIKAKELMVENYLNPPSQYELSRECGISETMLRKMFKQVFHTSMYQFIKDYRLTKAKNMLETTDWPINVVGQRVGYVHMGQFSAAIKKKFGVGPKGIKAGLLEEEEAELVVA</sequence>
<dbReference type="InterPro" id="IPR053142">
    <property type="entry name" value="PchR_regulatory_protein"/>
</dbReference>
<evidence type="ECO:0000313" key="5">
    <source>
        <dbReference type="Proteomes" id="UP001354989"/>
    </source>
</evidence>
<dbReference type="InterPro" id="IPR009057">
    <property type="entry name" value="Homeodomain-like_sf"/>
</dbReference>
<evidence type="ECO:0000259" key="3">
    <source>
        <dbReference type="PROSITE" id="PS01124"/>
    </source>
</evidence>
<name>A0ABN6LCI2_9BACT</name>
<dbReference type="InterPro" id="IPR018060">
    <property type="entry name" value="HTH_AraC"/>
</dbReference>
<keyword evidence="5" id="KW-1185">Reference proteome</keyword>
<dbReference type="Gene3D" id="1.10.10.60">
    <property type="entry name" value="Homeodomain-like"/>
    <property type="match status" value="1"/>
</dbReference>
<dbReference type="SUPFAM" id="SSF46689">
    <property type="entry name" value="Homeodomain-like"/>
    <property type="match status" value="2"/>
</dbReference>
<proteinExistence type="predicted"/>
<evidence type="ECO:0000313" key="4">
    <source>
        <dbReference type="EMBL" id="BDD00923.1"/>
    </source>
</evidence>
<geneLocation type="plasmid" evidence="4 5">
    <name>pPP1</name>
</geneLocation>
<dbReference type="RefSeq" id="WP_338398155.1">
    <property type="nucleotide sequence ID" value="NZ_AP025293.1"/>
</dbReference>
<dbReference type="PANTHER" id="PTHR47893:SF1">
    <property type="entry name" value="REGULATORY PROTEIN PCHR"/>
    <property type="match status" value="1"/>
</dbReference>
<dbReference type="SMART" id="SM00342">
    <property type="entry name" value="HTH_ARAC"/>
    <property type="match status" value="1"/>
</dbReference>
<keyword evidence="2" id="KW-0804">Transcription</keyword>
<keyword evidence="4" id="KW-0614">Plasmid</keyword>
<dbReference type="PROSITE" id="PS01124">
    <property type="entry name" value="HTH_ARAC_FAMILY_2"/>
    <property type="match status" value="1"/>
</dbReference>